<organism evidence="11 12">
    <name type="scientific">Miscanthus lutarioriparius</name>
    <dbReference type="NCBI Taxonomy" id="422564"/>
    <lineage>
        <taxon>Eukaryota</taxon>
        <taxon>Viridiplantae</taxon>
        <taxon>Streptophyta</taxon>
        <taxon>Embryophyta</taxon>
        <taxon>Tracheophyta</taxon>
        <taxon>Spermatophyta</taxon>
        <taxon>Magnoliopsida</taxon>
        <taxon>Liliopsida</taxon>
        <taxon>Poales</taxon>
        <taxon>Poaceae</taxon>
        <taxon>PACMAD clade</taxon>
        <taxon>Panicoideae</taxon>
        <taxon>Andropogonodae</taxon>
        <taxon>Andropogoneae</taxon>
        <taxon>Saccharinae</taxon>
        <taxon>Miscanthus</taxon>
    </lineage>
</organism>
<dbReference type="OrthoDB" id="10248838at2759"/>
<evidence type="ECO:0000256" key="4">
    <source>
        <dbReference type="ARBA" id="ARBA00022728"/>
    </source>
</evidence>
<protein>
    <recommendedName>
        <fullName evidence="9">Sm protein F</fullName>
    </recommendedName>
</protein>
<dbReference type="Pfam" id="PF01423">
    <property type="entry name" value="LSM"/>
    <property type="match status" value="1"/>
</dbReference>
<dbReference type="GO" id="GO:0003723">
    <property type="term" value="F:RNA binding"/>
    <property type="evidence" value="ECO:0007669"/>
    <property type="project" value="UniProtKB-KW"/>
</dbReference>
<dbReference type="InterPro" id="IPR034100">
    <property type="entry name" value="Sm_F"/>
</dbReference>
<dbReference type="InterPro" id="IPR016487">
    <property type="entry name" value="Lsm6/sSmF"/>
</dbReference>
<keyword evidence="4" id="KW-0747">Spliceosome</keyword>
<evidence type="ECO:0000256" key="6">
    <source>
        <dbReference type="ARBA" id="ARBA00023187"/>
    </source>
</evidence>
<dbReference type="InterPro" id="IPR001163">
    <property type="entry name" value="Sm_dom_euk/arc"/>
</dbReference>
<reference evidence="11" key="1">
    <citation type="submission" date="2020-10" db="EMBL/GenBank/DDBJ databases">
        <authorList>
            <person name="Han B."/>
            <person name="Lu T."/>
            <person name="Zhao Q."/>
            <person name="Huang X."/>
            <person name="Zhao Y."/>
        </authorList>
    </citation>
    <scope>NUCLEOTIDE SEQUENCE</scope>
</reference>
<dbReference type="CDD" id="cd01722">
    <property type="entry name" value="Sm_F"/>
    <property type="match status" value="1"/>
</dbReference>
<keyword evidence="12" id="KW-1185">Reference proteome</keyword>
<dbReference type="PROSITE" id="PS52002">
    <property type="entry name" value="SM"/>
    <property type="match status" value="1"/>
</dbReference>
<name>A0A811PTF8_9POAL</name>
<dbReference type="InterPro" id="IPR010920">
    <property type="entry name" value="LSM_dom_sf"/>
</dbReference>
<dbReference type="Gene3D" id="2.30.30.100">
    <property type="match status" value="1"/>
</dbReference>
<dbReference type="SUPFAM" id="SSF50182">
    <property type="entry name" value="Sm-like ribonucleoproteins"/>
    <property type="match status" value="1"/>
</dbReference>
<evidence type="ECO:0000313" key="11">
    <source>
        <dbReference type="EMBL" id="CAD6247877.1"/>
    </source>
</evidence>
<evidence type="ECO:0000256" key="9">
    <source>
        <dbReference type="ARBA" id="ARBA00030144"/>
    </source>
</evidence>
<comment type="similarity">
    <text evidence="2">Belongs to the snRNP Sm proteins family. SmF/LSm6 subfamily.</text>
</comment>
<dbReference type="InterPro" id="IPR047575">
    <property type="entry name" value="Sm"/>
</dbReference>
<evidence type="ECO:0000256" key="2">
    <source>
        <dbReference type="ARBA" id="ARBA00007927"/>
    </source>
</evidence>
<keyword evidence="7" id="KW-0539">Nucleus</keyword>
<comment type="subcellular location">
    <subcellularLocation>
        <location evidence="1">Nucleus</location>
    </subcellularLocation>
</comment>
<gene>
    <name evidence="11" type="ORF">NCGR_LOCUS32053</name>
</gene>
<evidence type="ECO:0000313" key="12">
    <source>
        <dbReference type="Proteomes" id="UP000604825"/>
    </source>
</evidence>
<accession>A0A811PTF8</accession>
<keyword evidence="6" id="KW-0508">mRNA splicing</keyword>
<comment type="caution">
    <text evidence="11">The sequence shown here is derived from an EMBL/GenBank/DDBJ whole genome shotgun (WGS) entry which is preliminary data.</text>
</comment>
<keyword evidence="3" id="KW-0507">mRNA processing</keyword>
<dbReference type="SMART" id="SM00651">
    <property type="entry name" value="Sm"/>
    <property type="match status" value="1"/>
</dbReference>
<dbReference type="PANTHER" id="PTHR11021:SF0">
    <property type="entry name" value="SMALL NUCLEAR RIBONUCLEOPROTEIN F"/>
    <property type="match status" value="1"/>
</dbReference>
<proteinExistence type="inferred from homology"/>
<dbReference type="EMBL" id="CAJGYO010000007">
    <property type="protein sequence ID" value="CAD6247877.1"/>
    <property type="molecule type" value="Genomic_DNA"/>
</dbReference>
<evidence type="ECO:0000256" key="8">
    <source>
        <dbReference type="ARBA" id="ARBA00023274"/>
    </source>
</evidence>
<evidence type="ECO:0000256" key="5">
    <source>
        <dbReference type="ARBA" id="ARBA00022884"/>
    </source>
</evidence>
<dbReference type="GO" id="GO:0034715">
    <property type="term" value="C:pICln-Sm protein complex"/>
    <property type="evidence" value="ECO:0007669"/>
    <property type="project" value="TreeGrafter"/>
</dbReference>
<dbReference type="GO" id="GO:0000398">
    <property type="term" value="P:mRNA splicing, via spliceosome"/>
    <property type="evidence" value="ECO:0007669"/>
    <property type="project" value="InterPro"/>
</dbReference>
<keyword evidence="5" id="KW-0694">RNA-binding</keyword>
<dbReference type="Proteomes" id="UP000604825">
    <property type="component" value="Unassembled WGS sequence"/>
</dbReference>
<sequence length="128" mass="13798">MRARGRLLVLGAGASQSPPSSAPSLMEAVGAGQRCRNGRATAGKTVPVNPKPFLNNLTGKPVIVKLKWGMEYKGYLASVDSYMNLQLANTEEYIDGQFSGNLGEILIRCNNVLYLRGVPEDAEIEDAE</sequence>
<feature type="domain" description="Sm" evidence="10">
    <location>
        <begin position="49"/>
        <end position="121"/>
    </location>
</feature>
<dbReference type="FunFam" id="2.30.30.100:FF:000011">
    <property type="entry name" value="small nuclear ribonucleoprotein F"/>
    <property type="match status" value="1"/>
</dbReference>
<evidence type="ECO:0000256" key="1">
    <source>
        <dbReference type="ARBA" id="ARBA00004123"/>
    </source>
</evidence>
<evidence type="ECO:0000259" key="10">
    <source>
        <dbReference type="PROSITE" id="PS52002"/>
    </source>
</evidence>
<evidence type="ECO:0000256" key="3">
    <source>
        <dbReference type="ARBA" id="ARBA00022664"/>
    </source>
</evidence>
<keyword evidence="8" id="KW-0687">Ribonucleoprotein</keyword>
<dbReference type="PANTHER" id="PTHR11021">
    <property type="entry name" value="SMALL NUCLEAR RIBONUCLEOPROTEIN F SNRNP-F"/>
    <property type="match status" value="1"/>
</dbReference>
<dbReference type="GO" id="GO:0005685">
    <property type="term" value="C:U1 snRNP"/>
    <property type="evidence" value="ECO:0007669"/>
    <property type="project" value="TreeGrafter"/>
</dbReference>
<dbReference type="GO" id="GO:0071013">
    <property type="term" value="C:catalytic step 2 spliceosome"/>
    <property type="evidence" value="ECO:0007669"/>
    <property type="project" value="TreeGrafter"/>
</dbReference>
<evidence type="ECO:0000256" key="7">
    <source>
        <dbReference type="ARBA" id="ARBA00023242"/>
    </source>
</evidence>
<dbReference type="AlphaFoldDB" id="A0A811PTF8"/>